<dbReference type="Proteomes" id="UP000247555">
    <property type="component" value="Unassembled WGS sequence"/>
</dbReference>
<comment type="caution">
    <text evidence="2">The sequence shown here is derived from an EMBL/GenBank/DDBJ whole genome shotgun (WGS) entry which is preliminary data.</text>
</comment>
<organism evidence="2 3">
    <name type="scientific">Rivihabitans pingtungensis</name>
    <dbReference type="NCBI Taxonomy" id="1054498"/>
    <lineage>
        <taxon>Bacteria</taxon>
        <taxon>Pseudomonadati</taxon>
        <taxon>Pseudomonadota</taxon>
        <taxon>Betaproteobacteria</taxon>
        <taxon>Neisseriales</taxon>
        <taxon>Aquaspirillaceae</taxon>
        <taxon>Rivihabitans</taxon>
    </lineage>
</organism>
<name>A0A318KN69_9NEIS</name>
<sequence>MNKKLLVSALFLALAPMLASAGETIHVYPVPGIFFDEGADNQKGVASKISPEIGKVLKANIRQNVGYAGQAIAKNFNNLTQQIDAKNRYRTLAVSVQVTRASRFEVNKKDGTRDIYLPLTLSLYFSNPLTGEVLQSFNQTRVTTFTSTPDTIAAKISQYTQQSFERTLDELLTHAASQFKPYVVEATVKETWKGYGILDKGYAAGIGKDDILLDAGGNEIKIEHAGQDYAVATPIGGKISSGGRYARTSMMKLSDVKKPRVLVVVSDGNADIPDAVMSQLFADQLGADAQFAVLPLNANYGKVQAAIDSNTQIGSAVSGQRELPDYFIRLVVPDVVEYEKPTNLAYKTQRHYKSWAFAELLAKNGQVLFARHADESLQDVVTNGIGIAAADRREVALKNALVELAEKFSKEVKFKHATLEITDTDNGQLWVNDTAQVLQPGQAVRIYREISKDVLVPTWEARVEAREGRRIALRAQLEIAGSPPAPSKGDKLLIDQINTPAGGAMRLAYCPNPKSQVGSQFVPRYDELAYAVAAQTGFNMVNRSLKGLVERRVGSASGFKANIKLPEAAFDQCLESLYRIDPVDSPCEGDACSTRYKVKTAFRQKQGDTVSQQMILEHTFKTSGYQQNIDSTQLGQLQRAELYEDVGELLKQTAKNLFQTK</sequence>
<dbReference type="AlphaFoldDB" id="A0A318KN69"/>
<reference evidence="2 3" key="1">
    <citation type="submission" date="2018-05" db="EMBL/GenBank/DDBJ databases">
        <title>Genomic Encyclopedia of Type Strains, Phase IV (KMG-IV): sequencing the most valuable type-strain genomes for metagenomic binning, comparative biology and taxonomic classification.</title>
        <authorList>
            <person name="Goeker M."/>
        </authorList>
    </citation>
    <scope>NUCLEOTIDE SEQUENCE [LARGE SCALE GENOMIC DNA]</scope>
    <source>
        <strain evidence="2 3">DSM 29661</strain>
    </source>
</reference>
<gene>
    <name evidence="2" type="ORF">DFR34_10870</name>
</gene>
<accession>A0A318KN69</accession>
<evidence type="ECO:0000256" key="1">
    <source>
        <dbReference type="SAM" id="SignalP"/>
    </source>
</evidence>
<feature type="chain" id="PRO_5016404484" evidence="1">
    <location>
        <begin position="22"/>
        <end position="661"/>
    </location>
</feature>
<protein>
    <submittedName>
        <fullName evidence="2">Uncharacterized protein</fullName>
    </submittedName>
</protein>
<feature type="signal peptide" evidence="1">
    <location>
        <begin position="1"/>
        <end position="21"/>
    </location>
</feature>
<dbReference type="EMBL" id="QJKI01000008">
    <property type="protein sequence ID" value="PXX79179.1"/>
    <property type="molecule type" value="Genomic_DNA"/>
</dbReference>
<evidence type="ECO:0000313" key="2">
    <source>
        <dbReference type="EMBL" id="PXX79179.1"/>
    </source>
</evidence>
<keyword evidence="3" id="KW-1185">Reference proteome</keyword>
<evidence type="ECO:0000313" key="3">
    <source>
        <dbReference type="Proteomes" id="UP000247555"/>
    </source>
</evidence>
<keyword evidence="1" id="KW-0732">Signal</keyword>
<proteinExistence type="predicted"/>